<feature type="region of interest" description="Disordered" evidence="1">
    <location>
        <begin position="66"/>
        <end position="90"/>
    </location>
</feature>
<dbReference type="Proteomes" id="UP000535543">
    <property type="component" value="Unassembled WGS sequence"/>
</dbReference>
<evidence type="ECO:0000313" key="3">
    <source>
        <dbReference type="Proteomes" id="UP000535543"/>
    </source>
</evidence>
<dbReference type="AlphaFoldDB" id="A0A848K5B5"/>
<evidence type="ECO:0000256" key="1">
    <source>
        <dbReference type="SAM" id="MobiDB-lite"/>
    </source>
</evidence>
<keyword evidence="3" id="KW-1185">Reference proteome</keyword>
<sequence length="90" mass="10400">MVGTDDLKWIVGEIEHRLQRVIDEVEGSVKTRLTRDLNRAHLYLKAVRSGYEDLIPERLSVDLLQRYKPGHSTAQPEEIEGDESDKREAQ</sequence>
<comment type="caution">
    <text evidence="2">The sequence shown here is derived from an EMBL/GenBank/DDBJ whole genome shotgun (WGS) entry which is preliminary data.</text>
</comment>
<dbReference type="RefSeq" id="WP_169584473.1">
    <property type="nucleotide sequence ID" value="NZ_VCQU01000001.1"/>
</dbReference>
<evidence type="ECO:0000313" key="2">
    <source>
        <dbReference type="EMBL" id="NMN93781.1"/>
    </source>
</evidence>
<organism evidence="2 3">
    <name type="scientific">Antrihabitans stalactiti</name>
    <dbReference type="NCBI Taxonomy" id="2584121"/>
    <lineage>
        <taxon>Bacteria</taxon>
        <taxon>Bacillati</taxon>
        <taxon>Actinomycetota</taxon>
        <taxon>Actinomycetes</taxon>
        <taxon>Mycobacteriales</taxon>
        <taxon>Nocardiaceae</taxon>
        <taxon>Antrihabitans</taxon>
    </lineage>
</organism>
<name>A0A848K5B5_9NOCA</name>
<gene>
    <name evidence="2" type="ORF">FGL95_01845</name>
</gene>
<reference evidence="2 3" key="1">
    <citation type="submission" date="2019-05" db="EMBL/GenBank/DDBJ databases">
        <authorList>
            <person name="Lee S.D."/>
        </authorList>
    </citation>
    <scope>NUCLEOTIDE SEQUENCE [LARGE SCALE GENOMIC DNA]</scope>
    <source>
        <strain evidence="2 3">YC2-7</strain>
    </source>
</reference>
<protein>
    <submittedName>
        <fullName evidence="2">Uncharacterized protein</fullName>
    </submittedName>
</protein>
<dbReference type="EMBL" id="VCQU01000001">
    <property type="protein sequence ID" value="NMN93781.1"/>
    <property type="molecule type" value="Genomic_DNA"/>
</dbReference>
<accession>A0A848K5B5</accession>
<proteinExistence type="predicted"/>
<reference evidence="2 3" key="2">
    <citation type="submission" date="2020-06" db="EMBL/GenBank/DDBJ databases">
        <title>Antribacter stalactiti gen. nov., sp. nov., a new member of the family Nacardiaceae isolated from a cave.</title>
        <authorList>
            <person name="Kim I.S."/>
        </authorList>
    </citation>
    <scope>NUCLEOTIDE SEQUENCE [LARGE SCALE GENOMIC DNA]</scope>
    <source>
        <strain evidence="2 3">YC2-7</strain>
    </source>
</reference>